<keyword evidence="1" id="KW-0812">Transmembrane</keyword>
<feature type="transmembrane region" description="Helical" evidence="1">
    <location>
        <begin position="180"/>
        <end position="201"/>
    </location>
</feature>
<evidence type="ECO:0000259" key="2">
    <source>
        <dbReference type="Pfam" id="PF01757"/>
    </source>
</evidence>
<feature type="transmembrane region" description="Helical" evidence="1">
    <location>
        <begin position="208"/>
        <end position="234"/>
    </location>
</feature>
<keyword evidence="3" id="KW-0808">Transferase</keyword>
<keyword evidence="1" id="KW-0472">Membrane</keyword>
<dbReference type="EC" id="2.3.1.-" evidence="3"/>
<sequence length="389" mass="43853">MVSAVDDVDQKDISNTSAPSEKLAKPKLRLHLLDSIRGWASLQVLFFHVAHEMFAHKVPELGSDWLGFILNGGFAVAVFFVLSGEVLAHGYFVRNDINIVRKLAIKRYVRLTIPIIASCFIVFCLMKANLIFSHQAAGLLNREDWLGQFLRFEPNIRTFLSYSLYGVYFDYSKELSYNSFLWTMSFELFGSGFVFLTLFVTRTAAQRWAVYAVTGAFMLVFSPLLMCFLFGMIFGEMRVSGVFKRFAAHPAANWIALFIVLDVGLGLTIYPMLPIPQAGVAHRLSFAAALFLFAIYSSNWLGSVFDNRLSHFLGELSFPIYLVHFPIIVSLQSYLVLRMFSDGVVTRPGAYLIILTTISASLLAAFAFRYVERFAIKASNSFFAFIDGF</sequence>
<feature type="transmembrane region" description="Helical" evidence="1">
    <location>
        <begin position="349"/>
        <end position="371"/>
    </location>
</feature>
<gene>
    <name evidence="3" type="ORF">MTUNDRAET4_1453</name>
</gene>
<protein>
    <submittedName>
        <fullName evidence="3">Acyltransferases-like protein</fullName>
        <ecNumber evidence="3">2.3.1.-</ecNumber>
    </submittedName>
</protein>
<keyword evidence="1" id="KW-1133">Transmembrane helix</keyword>
<dbReference type="RefSeq" id="WP_134488310.1">
    <property type="nucleotide sequence ID" value="NZ_CP139089.1"/>
</dbReference>
<evidence type="ECO:0000313" key="4">
    <source>
        <dbReference type="Proteomes" id="UP000294360"/>
    </source>
</evidence>
<dbReference type="OrthoDB" id="9796461at2"/>
<feature type="transmembrane region" description="Helical" evidence="1">
    <location>
        <begin position="108"/>
        <end position="132"/>
    </location>
</feature>
<accession>A0A4U8YXY7</accession>
<proteinExistence type="predicted"/>
<dbReference type="InterPro" id="IPR002656">
    <property type="entry name" value="Acyl_transf_3_dom"/>
</dbReference>
<dbReference type="PANTHER" id="PTHR23028">
    <property type="entry name" value="ACETYLTRANSFERASE"/>
    <property type="match status" value="1"/>
</dbReference>
<organism evidence="3 4">
    <name type="scientific">Methylocella tundrae</name>
    <dbReference type="NCBI Taxonomy" id="227605"/>
    <lineage>
        <taxon>Bacteria</taxon>
        <taxon>Pseudomonadati</taxon>
        <taxon>Pseudomonadota</taxon>
        <taxon>Alphaproteobacteria</taxon>
        <taxon>Hyphomicrobiales</taxon>
        <taxon>Beijerinckiaceae</taxon>
        <taxon>Methylocella</taxon>
    </lineage>
</organism>
<feature type="domain" description="Acyltransferase 3" evidence="2">
    <location>
        <begin position="33"/>
        <end position="364"/>
    </location>
</feature>
<feature type="transmembrane region" description="Helical" evidence="1">
    <location>
        <begin position="280"/>
        <end position="298"/>
    </location>
</feature>
<keyword evidence="3" id="KW-0012">Acyltransferase</keyword>
<dbReference type="InterPro" id="IPR050879">
    <property type="entry name" value="Acyltransferase_3"/>
</dbReference>
<feature type="transmembrane region" description="Helical" evidence="1">
    <location>
        <begin position="318"/>
        <end position="337"/>
    </location>
</feature>
<feature type="transmembrane region" description="Helical" evidence="1">
    <location>
        <begin position="65"/>
        <end position="87"/>
    </location>
</feature>
<dbReference type="PANTHER" id="PTHR23028:SF134">
    <property type="entry name" value="PUTATIVE (AFU_ORTHOLOGUE AFUA_4G08520)-RELATED"/>
    <property type="match status" value="1"/>
</dbReference>
<dbReference type="Proteomes" id="UP000294360">
    <property type="component" value="Chromosome"/>
</dbReference>
<feature type="transmembrane region" description="Helical" evidence="1">
    <location>
        <begin position="254"/>
        <end position="273"/>
    </location>
</feature>
<evidence type="ECO:0000256" key="1">
    <source>
        <dbReference type="SAM" id="Phobius"/>
    </source>
</evidence>
<dbReference type="EMBL" id="LR536450">
    <property type="protein sequence ID" value="VFU08346.1"/>
    <property type="molecule type" value="Genomic_DNA"/>
</dbReference>
<dbReference type="GO" id="GO:0016747">
    <property type="term" value="F:acyltransferase activity, transferring groups other than amino-acyl groups"/>
    <property type="evidence" value="ECO:0007669"/>
    <property type="project" value="InterPro"/>
</dbReference>
<name>A0A4U8YXY7_METTU</name>
<evidence type="ECO:0000313" key="3">
    <source>
        <dbReference type="EMBL" id="VFU08346.1"/>
    </source>
</evidence>
<dbReference type="Pfam" id="PF01757">
    <property type="entry name" value="Acyl_transf_3"/>
    <property type="match status" value="1"/>
</dbReference>
<dbReference type="AlphaFoldDB" id="A0A4U8YXY7"/>
<reference evidence="3 4" key="1">
    <citation type="submission" date="2019-03" db="EMBL/GenBank/DDBJ databases">
        <authorList>
            <person name="Kox A.R. M."/>
        </authorList>
    </citation>
    <scope>NUCLEOTIDE SEQUENCE [LARGE SCALE GENOMIC DNA]</scope>
    <source>
        <strain evidence="3">MTUNDRAET4 annotated genome</strain>
    </source>
</reference>
<dbReference type="KEGG" id="mtun:MTUNDRAET4_1453"/>